<gene>
    <name evidence="3" type="ORF">CRM22_008944</name>
</gene>
<organism evidence="3 4">
    <name type="scientific">Opisthorchis felineus</name>
    <dbReference type="NCBI Taxonomy" id="147828"/>
    <lineage>
        <taxon>Eukaryota</taxon>
        <taxon>Metazoa</taxon>
        <taxon>Spiralia</taxon>
        <taxon>Lophotrochozoa</taxon>
        <taxon>Platyhelminthes</taxon>
        <taxon>Trematoda</taxon>
        <taxon>Digenea</taxon>
        <taxon>Opisthorchiida</taxon>
        <taxon>Opisthorchiata</taxon>
        <taxon>Opisthorchiidae</taxon>
        <taxon>Opisthorchis</taxon>
    </lineage>
</organism>
<name>A0A4S2L9K4_OPIFE</name>
<dbReference type="AlphaFoldDB" id="A0A4S2L9K4"/>
<keyword evidence="4" id="KW-1185">Reference proteome</keyword>
<comment type="caution">
    <text evidence="3">The sequence shown here is derived from an EMBL/GenBank/DDBJ whole genome shotgun (WGS) entry which is preliminary data.</text>
</comment>
<feature type="compositionally biased region" description="Basic and acidic residues" evidence="1">
    <location>
        <begin position="319"/>
        <end position="333"/>
    </location>
</feature>
<feature type="chain" id="PRO_5020922592" evidence="2">
    <location>
        <begin position="19"/>
        <end position="390"/>
    </location>
</feature>
<sequence>MFAMLYITVYAMVHFSQAASPSPVNPIQYNTEGNHLPPLTQAQSNVNARAPVVGDTRLPASNDDPRTVYLRDSDQERLKNEFKVQSSQSLSNTGVRASSQNGLVSVSSVYITGNTTQGPSLHDKYLSEETEPQKHIRKLDAEPVQRLDGQIHVGLLGGKEPENKSVDSKPNGAQNEPLLLPSTNNSDVGTPNTKPIPTKLLLSGKNATSVTKTSGSFKLLGVKPSRAPKEPVKNTEWKLDEHGESHQALRLPEDSFPNDNLQGVTDLSKASGKLETQIEQNSPTEKVLSSLDLAMKTAKARQKSPANQMSDDNVLESGPSDKNDVGDEPEKNNLKNLDVPNPHLSKLPKATIESVRRAEDDPESVRPLSSLAPMLLFGFADERIPERTPY</sequence>
<evidence type="ECO:0000256" key="2">
    <source>
        <dbReference type="SAM" id="SignalP"/>
    </source>
</evidence>
<dbReference type="EMBL" id="SJOL01008757">
    <property type="protein sequence ID" value="TGZ59650.1"/>
    <property type="molecule type" value="Genomic_DNA"/>
</dbReference>
<evidence type="ECO:0000256" key="1">
    <source>
        <dbReference type="SAM" id="MobiDB-lite"/>
    </source>
</evidence>
<feature type="region of interest" description="Disordered" evidence="1">
    <location>
        <begin position="298"/>
        <end position="368"/>
    </location>
</feature>
<proteinExistence type="predicted"/>
<evidence type="ECO:0000313" key="3">
    <source>
        <dbReference type="EMBL" id="TGZ59650.1"/>
    </source>
</evidence>
<feature type="compositionally biased region" description="Polar residues" evidence="1">
    <location>
        <begin position="181"/>
        <end position="195"/>
    </location>
</feature>
<evidence type="ECO:0000313" key="4">
    <source>
        <dbReference type="Proteomes" id="UP000308267"/>
    </source>
</evidence>
<dbReference type="OrthoDB" id="6262347at2759"/>
<dbReference type="Proteomes" id="UP000308267">
    <property type="component" value="Unassembled WGS sequence"/>
</dbReference>
<accession>A0A4S2L9K4</accession>
<feature type="signal peptide" evidence="2">
    <location>
        <begin position="1"/>
        <end position="18"/>
    </location>
</feature>
<feature type="region of interest" description="Disordered" evidence="1">
    <location>
        <begin position="114"/>
        <end position="198"/>
    </location>
</feature>
<protein>
    <submittedName>
        <fullName evidence="3">Uncharacterized protein</fullName>
    </submittedName>
</protein>
<reference evidence="3 4" key="1">
    <citation type="journal article" date="2019" name="BMC Genomics">
        <title>New insights from Opisthorchis felineus genome: update on genomics of the epidemiologically important liver flukes.</title>
        <authorList>
            <person name="Ershov N.I."/>
            <person name="Mordvinov V.A."/>
            <person name="Prokhortchouk E.B."/>
            <person name="Pakharukova M.Y."/>
            <person name="Gunbin K.V."/>
            <person name="Ustyantsev K."/>
            <person name="Genaev M.A."/>
            <person name="Blinov A.G."/>
            <person name="Mazur A."/>
            <person name="Boulygina E."/>
            <person name="Tsygankova S."/>
            <person name="Khrameeva E."/>
            <person name="Chekanov N."/>
            <person name="Fan G."/>
            <person name="Xiao A."/>
            <person name="Zhang H."/>
            <person name="Xu X."/>
            <person name="Yang H."/>
            <person name="Solovyev V."/>
            <person name="Lee S.M."/>
            <person name="Liu X."/>
            <person name="Afonnikov D.A."/>
            <person name="Skryabin K.G."/>
        </authorList>
    </citation>
    <scope>NUCLEOTIDE SEQUENCE [LARGE SCALE GENOMIC DNA]</scope>
    <source>
        <strain evidence="3">AK-0245</strain>
        <tissue evidence="3">Whole organism</tissue>
    </source>
</reference>
<feature type="compositionally biased region" description="Basic and acidic residues" evidence="1">
    <location>
        <begin position="121"/>
        <end position="145"/>
    </location>
</feature>
<keyword evidence="2" id="KW-0732">Signal</keyword>